<gene>
    <name evidence="4" type="ORF">Sradi_5682300</name>
</gene>
<name>A0AAW2L0S2_SESRA</name>
<keyword evidence="1" id="KW-0285">Flavoprotein</keyword>
<dbReference type="InterPro" id="IPR036188">
    <property type="entry name" value="FAD/NAD-bd_sf"/>
</dbReference>
<dbReference type="SUPFAM" id="SSF51905">
    <property type="entry name" value="FAD/NAD(P)-binding domain"/>
    <property type="match status" value="1"/>
</dbReference>
<dbReference type="Gene3D" id="3.50.50.60">
    <property type="entry name" value="FAD/NAD(P)-binding domain"/>
    <property type="match status" value="1"/>
</dbReference>
<keyword evidence="2" id="KW-0274">FAD</keyword>
<reference evidence="4" key="1">
    <citation type="submission" date="2020-06" db="EMBL/GenBank/DDBJ databases">
        <authorList>
            <person name="Li T."/>
            <person name="Hu X."/>
            <person name="Zhang T."/>
            <person name="Song X."/>
            <person name="Zhang H."/>
            <person name="Dai N."/>
            <person name="Sheng W."/>
            <person name="Hou X."/>
            <person name="Wei L."/>
        </authorList>
    </citation>
    <scope>NUCLEOTIDE SEQUENCE</scope>
    <source>
        <strain evidence="4">G02</strain>
        <tissue evidence="4">Leaf</tissue>
    </source>
</reference>
<proteinExistence type="predicted"/>
<keyword evidence="3" id="KW-0560">Oxidoreductase</keyword>
<evidence type="ECO:0000256" key="2">
    <source>
        <dbReference type="ARBA" id="ARBA00022827"/>
    </source>
</evidence>
<sequence>MAIPNPNPSPSLRFRLPAMPSPVSRTVAVVGAGAAGLSAALELRREGHKVVVYERENQIGGTWAYTPETETDPIGLDPTRNIVHSSLYESLRTNLPREVMGFRVYPFVASRPEGWEEEVS</sequence>
<dbReference type="GO" id="GO:0004497">
    <property type="term" value="F:monooxygenase activity"/>
    <property type="evidence" value="ECO:0007669"/>
    <property type="project" value="UniProtKB-KW"/>
</dbReference>
<evidence type="ECO:0000256" key="1">
    <source>
        <dbReference type="ARBA" id="ARBA00022630"/>
    </source>
</evidence>
<dbReference type="AlphaFoldDB" id="A0AAW2L0S2"/>
<evidence type="ECO:0000313" key="4">
    <source>
        <dbReference type="EMBL" id="KAL0312830.1"/>
    </source>
</evidence>
<evidence type="ECO:0000256" key="3">
    <source>
        <dbReference type="ARBA" id="ARBA00023002"/>
    </source>
</evidence>
<dbReference type="Pfam" id="PF13450">
    <property type="entry name" value="NAD_binding_8"/>
    <property type="match status" value="1"/>
</dbReference>
<dbReference type="PANTHER" id="PTHR23023">
    <property type="entry name" value="DIMETHYLANILINE MONOOXYGENASE"/>
    <property type="match status" value="1"/>
</dbReference>
<reference evidence="4" key="2">
    <citation type="journal article" date="2024" name="Plant">
        <title>Genomic evolution and insights into agronomic trait innovations of Sesamum species.</title>
        <authorList>
            <person name="Miao H."/>
            <person name="Wang L."/>
            <person name="Qu L."/>
            <person name="Liu H."/>
            <person name="Sun Y."/>
            <person name="Le M."/>
            <person name="Wang Q."/>
            <person name="Wei S."/>
            <person name="Zheng Y."/>
            <person name="Lin W."/>
            <person name="Duan Y."/>
            <person name="Cao H."/>
            <person name="Xiong S."/>
            <person name="Wang X."/>
            <person name="Wei L."/>
            <person name="Li C."/>
            <person name="Ma Q."/>
            <person name="Ju M."/>
            <person name="Zhao R."/>
            <person name="Li G."/>
            <person name="Mu C."/>
            <person name="Tian Q."/>
            <person name="Mei H."/>
            <person name="Zhang T."/>
            <person name="Gao T."/>
            <person name="Zhang H."/>
        </authorList>
    </citation>
    <scope>NUCLEOTIDE SEQUENCE</scope>
    <source>
        <strain evidence="4">G02</strain>
    </source>
</reference>
<dbReference type="PRINTS" id="PR00419">
    <property type="entry name" value="ADXRDTASE"/>
</dbReference>
<protein>
    <submittedName>
        <fullName evidence="4">Flavin-containing monooxygenase FMO GS-OX4</fullName>
    </submittedName>
</protein>
<dbReference type="EMBL" id="JACGWJ010000026">
    <property type="protein sequence ID" value="KAL0312830.1"/>
    <property type="molecule type" value="Genomic_DNA"/>
</dbReference>
<dbReference type="InterPro" id="IPR050346">
    <property type="entry name" value="FMO-like"/>
</dbReference>
<organism evidence="4">
    <name type="scientific">Sesamum radiatum</name>
    <name type="common">Black benniseed</name>
    <dbReference type="NCBI Taxonomy" id="300843"/>
    <lineage>
        <taxon>Eukaryota</taxon>
        <taxon>Viridiplantae</taxon>
        <taxon>Streptophyta</taxon>
        <taxon>Embryophyta</taxon>
        <taxon>Tracheophyta</taxon>
        <taxon>Spermatophyta</taxon>
        <taxon>Magnoliopsida</taxon>
        <taxon>eudicotyledons</taxon>
        <taxon>Gunneridae</taxon>
        <taxon>Pentapetalae</taxon>
        <taxon>asterids</taxon>
        <taxon>lamiids</taxon>
        <taxon>Lamiales</taxon>
        <taxon>Pedaliaceae</taxon>
        <taxon>Sesamum</taxon>
    </lineage>
</organism>
<comment type="caution">
    <text evidence="4">The sequence shown here is derived from an EMBL/GenBank/DDBJ whole genome shotgun (WGS) entry which is preliminary data.</text>
</comment>
<accession>A0AAW2L0S2</accession>
<keyword evidence="4" id="KW-0503">Monooxygenase</keyword>